<gene>
    <name evidence="1" type="ORF">IAA64_13505</name>
</gene>
<evidence type="ECO:0000313" key="2">
    <source>
        <dbReference type="Proteomes" id="UP000886884"/>
    </source>
</evidence>
<evidence type="ECO:0000313" key="1">
    <source>
        <dbReference type="EMBL" id="HIV28973.1"/>
    </source>
</evidence>
<dbReference type="Gene3D" id="3.40.50.1820">
    <property type="entry name" value="alpha/beta hydrolase"/>
    <property type="match status" value="1"/>
</dbReference>
<dbReference type="AlphaFoldDB" id="A0A9D1PB25"/>
<dbReference type="SUPFAM" id="SSF53474">
    <property type="entry name" value="alpha/beta-Hydrolases"/>
    <property type="match status" value="1"/>
</dbReference>
<proteinExistence type="predicted"/>
<comment type="caution">
    <text evidence="1">The sequence shown here is derived from an EMBL/GenBank/DDBJ whole genome shotgun (WGS) entry which is preliminary data.</text>
</comment>
<reference evidence="1" key="1">
    <citation type="submission" date="2020-10" db="EMBL/GenBank/DDBJ databases">
        <authorList>
            <person name="Gilroy R."/>
        </authorList>
    </citation>
    <scope>NUCLEOTIDE SEQUENCE</scope>
    <source>
        <strain evidence="1">CHK183-6373</strain>
    </source>
</reference>
<dbReference type="PROSITE" id="PS51257">
    <property type="entry name" value="PROKAR_LIPOPROTEIN"/>
    <property type="match status" value="1"/>
</dbReference>
<name>A0A9D1PB25_9FIRM</name>
<dbReference type="EMBL" id="DVOT01000245">
    <property type="protein sequence ID" value="HIV28973.1"/>
    <property type="molecule type" value="Genomic_DNA"/>
</dbReference>
<organism evidence="1 2">
    <name type="scientific">Candidatus Ornithocaccomicrobium faecavium</name>
    <dbReference type="NCBI Taxonomy" id="2840890"/>
    <lineage>
        <taxon>Bacteria</taxon>
        <taxon>Bacillati</taxon>
        <taxon>Bacillota</taxon>
        <taxon>Clostridia</taxon>
        <taxon>Candidatus Ornithocaccomicrobium</taxon>
    </lineage>
</organism>
<protein>
    <recommendedName>
        <fullName evidence="3">Alpha/beta hydrolase</fullName>
    </recommendedName>
</protein>
<accession>A0A9D1PB25</accession>
<sequence length="229" mass="24889">MIERVLKGKYIALPADEPGAAYPWVLACHGSGRCALSYRDVPFYAKQRDIALAAGYAFAACDLELDTYGTPAGLKKLDAFYGWVVANLPVRPRAALWGSSAGGSGMFRFAGAYPARVHLLLGTFPVWDLLSVTHLASMRAAWGGLAGEMLEKAVAPYNPAAHLEWTLQVPIAIAHGRNDRAVPLEKNALALAHQVGERAHLFLTDDEHSTQAFGLYETPLFRQLLEKGK</sequence>
<dbReference type="Proteomes" id="UP000886884">
    <property type="component" value="Unassembled WGS sequence"/>
</dbReference>
<dbReference type="InterPro" id="IPR029058">
    <property type="entry name" value="AB_hydrolase_fold"/>
</dbReference>
<evidence type="ECO:0008006" key="3">
    <source>
        <dbReference type="Google" id="ProtNLM"/>
    </source>
</evidence>
<reference evidence="1" key="2">
    <citation type="journal article" date="2021" name="PeerJ">
        <title>Extensive microbial diversity within the chicken gut microbiome revealed by metagenomics and culture.</title>
        <authorList>
            <person name="Gilroy R."/>
            <person name="Ravi A."/>
            <person name="Getino M."/>
            <person name="Pursley I."/>
            <person name="Horton D.L."/>
            <person name="Alikhan N.F."/>
            <person name="Baker D."/>
            <person name="Gharbi K."/>
            <person name="Hall N."/>
            <person name="Watson M."/>
            <person name="Adriaenssens E.M."/>
            <person name="Foster-Nyarko E."/>
            <person name="Jarju S."/>
            <person name="Secka A."/>
            <person name="Antonio M."/>
            <person name="Oren A."/>
            <person name="Chaudhuri R.R."/>
            <person name="La Ragione R."/>
            <person name="Hildebrand F."/>
            <person name="Pallen M.J."/>
        </authorList>
    </citation>
    <scope>NUCLEOTIDE SEQUENCE</scope>
    <source>
        <strain evidence="1">CHK183-6373</strain>
    </source>
</reference>